<dbReference type="CDD" id="cd00299">
    <property type="entry name" value="GST_C_family"/>
    <property type="match status" value="1"/>
</dbReference>
<dbReference type="InterPro" id="IPR036282">
    <property type="entry name" value="Glutathione-S-Trfase_C_sf"/>
</dbReference>
<dbReference type="AlphaFoldDB" id="A0A433NHD9"/>
<dbReference type="PROSITE" id="PS50404">
    <property type="entry name" value="GST_NTER"/>
    <property type="match status" value="1"/>
</dbReference>
<evidence type="ECO:0000313" key="2">
    <source>
        <dbReference type="EMBL" id="RUR81806.1"/>
    </source>
</evidence>
<dbReference type="Gene3D" id="1.20.1050.10">
    <property type="match status" value="1"/>
</dbReference>
<accession>A0A433NHD9</accession>
<dbReference type="EMBL" id="RSCJ01000009">
    <property type="protein sequence ID" value="RUR81806.1"/>
    <property type="molecule type" value="Genomic_DNA"/>
</dbReference>
<protein>
    <recommendedName>
        <fullName evidence="1">GST N-terminal domain-containing protein</fullName>
    </recommendedName>
</protein>
<comment type="caution">
    <text evidence="2">The sequence shown here is derived from an EMBL/GenBank/DDBJ whole genome shotgun (WGS) entry which is preliminary data.</text>
</comment>
<dbReference type="SUPFAM" id="SSF47616">
    <property type="entry name" value="GST C-terminal domain-like"/>
    <property type="match status" value="1"/>
</dbReference>
<evidence type="ECO:0000259" key="1">
    <source>
        <dbReference type="PROSITE" id="PS50404"/>
    </source>
</evidence>
<dbReference type="Gene3D" id="3.40.30.10">
    <property type="entry name" value="Glutaredoxin"/>
    <property type="match status" value="1"/>
</dbReference>
<dbReference type="Proteomes" id="UP000268857">
    <property type="component" value="Unassembled WGS sequence"/>
</dbReference>
<sequence>MNQNLDSQKQVFRLITIPISHYCEKARWALEKLKLPYIEQRHTPPFHLLATGRVGGKTTPVLVTTAGVFTDSTTILKYLNSMAPANAKLYPTDSNLCQQVEELEDLFDEQLGPATRRWGYFHVMNDYQFMQKRWCQGVPFYERILFPLAFPITSSMARQKLNITPEATAQAYETINNIFAKVSELLVDGRTFLVGNSFSAADLTFAALAAPVVLPPQHPSKPSPLQELPPNMAAEINAFRETPAGAYVLRLYRDRSHLAPAI</sequence>
<name>A0A433NHD9_CHLFR</name>
<dbReference type="RefSeq" id="WP_016875251.1">
    <property type="nucleotide sequence ID" value="NZ_AJLN01000104.1"/>
</dbReference>
<dbReference type="InterPro" id="IPR036249">
    <property type="entry name" value="Thioredoxin-like_sf"/>
</dbReference>
<dbReference type="SUPFAM" id="SSF52833">
    <property type="entry name" value="Thioredoxin-like"/>
    <property type="match status" value="1"/>
</dbReference>
<evidence type="ECO:0000313" key="3">
    <source>
        <dbReference type="Proteomes" id="UP000268857"/>
    </source>
</evidence>
<dbReference type="Pfam" id="PF13417">
    <property type="entry name" value="GST_N_3"/>
    <property type="match status" value="1"/>
</dbReference>
<dbReference type="OrthoDB" id="465590at2"/>
<proteinExistence type="predicted"/>
<dbReference type="InterPro" id="IPR004045">
    <property type="entry name" value="Glutathione_S-Trfase_N"/>
</dbReference>
<feature type="domain" description="GST N-terminal" evidence="1">
    <location>
        <begin position="10"/>
        <end position="87"/>
    </location>
</feature>
<dbReference type="CDD" id="cd00570">
    <property type="entry name" value="GST_N_family"/>
    <property type="match status" value="1"/>
</dbReference>
<reference evidence="2 3" key="1">
    <citation type="journal article" date="2019" name="Genome Biol. Evol.">
        <title>Day and night: Metabolic profiles and evolutionary relationships of six axenic non-marine cyanobacteria.</title>
        <authorList>
            <person name="Will S.E."/>
            <person name="Henke P."/>
            <person name="Boedeker C."/>
            <person name="Huang S."/>
            <person name="Brinkmann H."/>
            <person name="Rohde M."/>
            <person name="Jarek M."/>
            <person name="Friedl T."/>
            <person name="Seufert S."/>
            <person name="Schumacher M."/>
            <person name="Overmann J."/>
            <person name="Neumann-Schaal M."/>
            <person name="Petersen J."/>
        </authorList>
    </citation>
    <scope>NUCLEOTIDE SEQUENCE [LARGE SCALE GENOMIC DNA]</scope>
    <source>
        <strain evidence="2 3">PCC 6912</strain>
    </source>
</reference>
<organism evidence="2 3">
    <name type="scientific">Chlorogloeopsis fritschii PCC 6912</name>
    <dbReference type="NCBI Taxonomy" id="211165"/>
    <lineage>
        <taxon>Bacteria</taxon>
        <taxon>Bacillati</taxon>
        <taxon>Cyanobacteriota</taxon>
        <taxon>Cyanophyceae</taxon>
        <taxon>Nostocales</taxon>
        <taxon>Chlorogloeopsidaceae</taxon>
        <taxon>Chlorogloeopsis</taxon>
    </lineage>
</organism>
<keyword evidence="3" id="KW-1185">Reference proteome</keyword>
<dbReference type="STRING" id="211165.GCA_000317285_04190"/>
<gene>
    <name evidence="2" type="ORF">PCC6912_26750</name>
</gene>